<reference evidence="2" key="1">
    <citation type="submission" date="2016-01" db="EMBL/GenBank/DDBJ databases">
        <title>Reference transcriptome for the parasite Schistocephalus solidus: insights into the molecular evolution of parasitism.</title>
        <authorList>
            <person name="Hebert F.O."/>
            <person name="Grambauer S."/>
            <person name="Barber I."/>
            <person name="Landry C.R."/>
            <person name="Aubin-Horth N."/>
        </authorList>
    </citation>
    <scope>NUCLEOTIDE SEQUENCE</scope>
</reference>
<feature type="signal peptide" evidence="1">
    <location>
        <begin position="1"/>
        <end position="18"/>
    </location>
</feature>
<feature type="chain" id="PRO_5007050699" evidence="1">
    <location>
        <begin position="19"/>
        <end position="201"/>
    </location>
</feature>
<protein>
    <submittedName>
        <fullName evidence="2">Uncharacterized protein</fullName>
    </submittedName>
</protein>
<proteinExistence type="predicted"/>
<dbReference type="AlphaFoldDB" id="A0A0X3NQJ9"/>
<name>A0A0X3NQJ9_SCHSO</name>
<sequence>MLSVLTIAIAVVTTQALAFPVSGDQASPESSPLRPTDPLRLQTLLQTQASEALQLLRNLRPLIQQELTNWTQSVGTADPEALITEYIRGAEKRMAVAEVLKACVKLRAVLSTGTANGREVSRLLVKLRKRLMYLREKLLEAELRDQVPPEFNQLLLELGLSALDRDEVIETLIEVVAEQAQPSVQKYADHKQEIISFPITV</sequence>
<evidence type="ECO:0000313" key="2">
    <source>
        <dbReference type="EMBL" id="JAP41430.1"/>
    </source>
</evidence>
<evidence type="ECO:0000256" key="1">
    <source>
        <dbReference type="SAM" id="SignalP"/>
    </source>
</evidence>
<organism evidence="2">
    <name type="scientific">Schistocephalus solidus</name>
    <name type="common">Tapeworm</name>
    <dbReference type="NCBI Taxonomy" id="70667"/>
    <lineage>
        <taxon>Eukaryota</taxon>
        <taxon>Metazoa</taxon>
        <taxon>Spiralia</taxon>
        <taxon>Lophotrochozoa</taxon>
        <taxon>Platyhelminthes</taxon>
        <taxon>Cestoda</taxon>
        <taxon>Eucestoda</taxon>
        <taxon>Diphyllobothriidea</taxon>
        <taxon>Diphyllobothriidae</taxon>
        <taxon>Schistocephalus</taxon>
    </lineage>
</organism>
<dbReference type="EMBL" id="GEEE01021795">
    <property type="protein sequence ID" value="JAP41430.1"/>
    <property type="molecule type" value="Transcribed_RNA"/>
</dbReference>
<gene>
    <name evidence="2" type="ORF">TR17613</name>
</gene>
<accession>A0A0X3NQJ9</accession>
<keyword evidence="1" id="KW-0732">Signal</keyword>